<name>A0A388TDH2_TERA1</name>
<dbReference type="Pfam" id="PF20797">
    <property type="entry name" value="HepT-like_2"/>
    <property type="match status" value="1"/>
</dbReference>
<dbReference type="AlphaFoldDB" id="A0A388TDH2"/>
<evidence type="ECO:0000259" key="1">
    <source>
        <dbReference type="Pfam" id="PF20797"/>
    </source>
</evidence>
<reference evidence="2 3" key="1">
    <citation type="journal article" date="2019" name="ISME J.">
        <title>Genome analyses of uncultured TG2/ZB3 bacteria in 'Margulisbacteria' specifically attached to ectosymbiotic spirochetes of protists in the termite gut.</title>
        <authorList>
            <person name="Utami Y.D."/>
            <person name="Kuwahara H."/>
            <person name="Igai K."/>
            <person name="Murakami T."/>
            <person name="Sugaya K."/>
            <person name="Morikawa T."/>
            <person name="Nagura Y."/>
            <person name="Yuki M."/>
            <person name="Deevong P."/>
            <person name="Inoue T."/>
            <person name="Kihara K."/>
            <person name="Lo N."/>
            <person name="Yamada A."/>
            <person name="Ohkuma M."/>
            <person name="Hongoh Y."/>
        </authorList>
    </citation>
    <scope>NUCLEOTIDE SEQUENCE [LARGE SCALE GENOMIC DNA]</scope>
    <source>
        <strain evidence="2">NkOx7-01</strain>
    </source>
</reference>
<keyword evidence="3" id="KW-1185">Reference proteome</keyword>
<comment type="caution">
    <text evidence="2">The sequence shown here is derived from an EMBL/GenBank/DDBJ whole genome shotgun (WGS) entry which is preliminary data.</text>
</comment>
<dbReference type="EMBL" id="BGZN01000048">
    <property type="protein sequence ID" value="GBR74475.1"/>
    <property type="molecule type" value="Genomic_DNA"/>
</dbReference>
<gene>
    <name evidence="2" type="ORF">NO1_1640</name>
</gene>
<evidence type="ECO:0000313" key="3">
    <source>
        <dbReference type="Proteomes" id="UP000269352"/>
    </source>
</evidence>
<dbReference type="Proteomes" id="UP000269352">
    <property type="component" value="Unassembled WGS sequence"/>
</dbReference>
<protein>
    <recommendedName>
        <fullName evidence="1">HepT-like domain-containing protein</fullName>
    </recommendedName>
</protein>
<evidence type="ECO:0000313" key="2">
    <source>
        <dbReference type="EMBL" id="GBR74475.1"/>
    </source>
</evidence>
<organism evidence="2 3">
    <name type="scientific">Termititenax aidoneus</name>
    <dbReference type="NCBI Taxonomy" id="2218524"/>
    <lineage>
        <taxon>Bacteria</taxon>
        <taxon>Bacillati</taxon>
        <taxon>Candidatus Margulisiibacteriota</taxon>
        <taxon>Candidatus Termititenacia</taxon>
        <taxon>Candidatus Termititenacales</taxon>
        <taxon>Candidatus Termititenacaceae</taxon>
        <taxon>Candidatus Termititenax</taxon>
    </lineage>
</organism>
<feature type="domain" description="HepT-like" evidence="1">
    <location>
        <begin position="42"/>
        <end position="148"/>
    </location>
</feature>
<sequence length="150" mass="17559">MDNGVKKKIEFEIAQMDQLLSNAEPLLSLCKIRVPDFVELSAAALCLHSFYNGVENILLLIIKQIDVEIPIGDKWHKKLFDRAFEQTSARTAVFGNDLKEKLGEYLNFRHFVRHAYSFKLKWTEMEDLVINIEKIWTVLKEELNLFMKNN</sequence>
<accession>A0A388TDH2</accession>
<dbReference type="InterPro" id="IPR048769">
    <property type="entry name" value="HepT-like_dom"/>
</dbReference>
<proteinExistence type="predicted"/>